<evidence type="ECO:0000313" key="2">
    <source>
        <dbReference type="Proteomes" id="UP000704611"/>
    </source>
</evidence>
<name>A0ABS6MJY5_9GAMM</name>
<dbReference type="EMBL" id="JAHRID010000003">
    <property type="protein sequence ID" value="MBV2129133.1"/>
    <property type="molecule type" value="Genomic_DNA"/>
</dbReference>
<evidence type="ECO:0000313" key="1">
    <source>
        <dbReference type="EMBL" id="MBV2129133.1"/>
    </source>
</evidence>
<dbReference type="RefSeq" id="WP_217668759.1">
    <property type="nucleotide sequence ID" value="NZ_JAHRID010000003.1"/>
</dbReference>
<reference evidence="1 2" key="1">
    <citation type="submission" date="2021-06" db="EMBL/GenBank/DDBJ databases">
        <title>Rheinheimera indica sp. nov., isolated from deep-sea sediment.</title>
        <authorList>
            <person name="Wang Z."/>
            <person name="Zhang X.-Y."/>
        </authorList>
    </citation>
    <scope>NUCLEOTIDE SEQUENCE [LARGE SCALE GENOMIC DNA]</scope>
    <source>
        <strain evidence="1 2">SM2107</strain>
    </source>
</reference>
<gene>
    <name evidence="1" type="ORF">KQY15_08510</name>
</gene>
<dbReference type="Proteomes" id="UP000704611">
    <property type="component" value="Unassembled WGS sequence"/>
</dbReference>
<protein>
    <submittedName>
        <fullName evidence="1">Uncharacterized protein</fullName>
    </submittedName>
</protein>
<accession>A0ABS6MJY5</accession>
<sequence length="90" mass="10391">MVEYDVKHLLELTTASNDQVHSVVAFSLRAEFKTRMPANVIFIELIGDYLQQFTQPCFSDEQLRQFAARLNMAVDSRKVLGKLHMQQFNA</sequence>
<comment type="caution">
    <text evidence="1">The sequence shown here is derived from an EMBL/GenBank/DDBJ whole genome shotgun (WGS) entry which is preliminary data.</text>
</comment>
<proteinExistence type="predicted"/>
<organism evidence="1 2">
    <name type="scientific">Arsukibacterium indicum</name>
    <dbReference type="NCBI Taxonomy" id="2848612"/>
    <lineage>
        <taxon>Bacteria</taxon>
        <taxon>Pseudomonadati</taxon>
        <taxon>Pseudomonadota</taxon>
        <taxon>Gammaproteobacteria</taxon>
        <taxon>Chromatiales</taxon>
        <taxon>Chromatiaceae</taxon>
        <taxon>Arsukibacterium</taxon>
    </lineage>
</organism>
<keyword evidence="2" id="KW-1185">Reference proteome</keyword>